<evidence type="ECO:0000313" key="2">
    <source>
        <dbReference type="Proteomes" id="UP000822688"/>
    </source>
</evidence>
<gene>
    <name evidence="1" type="ORF">KC19_11G077800</name>
</gene>
<comment type="caution">
    <text evidence="1">The sequence shown here is derived from an EMBL/GenBank/DDBJ whole genome shotgun (WGS) entry which is preliminary data.</text>
</comment>
<organism evidence="1 2">
    <name type="scientific">Ceratodon purpureus</name>
    <name type="common">Fire moss</name>
    <name type="synonym">Dicranum purpureum</name>
    <dbReference type="NCBI Taxonomy" id="3225"/>
    <lineage>
        <taxon>Eukaryota</taxon>
        <taxon>Viridiplantae</taxon>
        <taxon>Streptophyta</taxon>
        <taxon>Embryophyta</taxon>
        <taxon>Bryophyta</taxon>
        <taxon>Bryophytina</taxon>
        <taxon>Bryopsida</taxon>
        <taxon>Dicranidae</taxon>
        <taxon>Pseudoditrichales</taxon>
        <taxon>Ditrichaceae</taxon>
        <taxon>Ceratodon</taxon>
    </lineage>
</organism>
<sequence length="82" mass="9192">MVEVELVEAESMHEDLRQVAQIRWMRNSAIAFGYSSHLNNKTRRLLQDGCCLAGSFGVPSLCSRLHCVSNRGCAVREGVEHM</sequence>
<reference evidence="1 2" key="1">
    <citation type="submission" date="2020-06" db="EMBL/GenBank/DDBJ databases">
        <title>WGS assembly of Ceratodon purpureus strain R40.</title>
        <authorList>
            <person name="Carey S.B."/>
            <person name="Jenkins J."/>
            <person name="Shu S."/>
            <person name="Lovell J.T."/>
            <person name="Sreedasyam A."/>
            <person name="Maumus F."/>
            <person name="Tiley G.P."/>
            <person name="Fernandez-Pozo N."/>
            <person name="Barry K."/>
            <person name="Chen C."/>
            <person name="Wang M."/>
            <person name="Lipzen A."/>
            <person name="Daum C."/>
            <person name="Saski C.A."/>
            <person name="Payton A.C."/>
            <person name="Mcbreen J.C."/>
            <person name="Conrad R.E."/>
            <person name="Kollar L.M."/>
            <person name="Olsson S."/>
            <person name="Huttunen S."/>
            <person name="Landis J.B."/>
            <person name="Wickett N.J."/>
            <person name="Johnson M.G."/>
            <person name="Rensing S.A."/>
            <person name="Grimwood J."/>
            <person name="Schmutz J."/>
            <person name="Mcdaniel S.F."/>
        </authorList>
    </citation>
    <scope>NUCLEOTIDE SEQUENCE [LARGE SCALE GENOMIC DNA]</scope>
    <source>
        <strain evidence="1 2">R40</strain>
    </source>
</reference>
<dbReference type="AlphaFoldDB" id="A0A8T0GDI1"/>
<proteinExistence type="predicted"/>
<accession>A0A8T0GDI1</accession>
<protein>
    <submittedName>
        <fullName evidence="1">Uncharacterized protein</fullName>
    </submittedName>
</protein>
<name>A0A8T0GDI1_CERPU</name>
<keyword evidence="2" id="KW-1185">Reference proteome</keyword>
<evidence type="ECO:0000313" key="1">
    <source>
        <dbReference type="EMBL" id="KAG0556765.1"/>
    </source>
</evidence>
<dbReference type="EMBL" id="CM026432">
    <property type="protein sequence ID" value="KAG0556765.1"/>
    <property type="molecule type" value="Genomic_DNA"/>
</dbReference>
<dbReference type="Proteomes" id="UP000822688">
    <property type="component" value="Chromosome 11"/>
</dbReference>